<evidence type="ECO:0000259" key="1">
    <source>
        <dbReference type="Pfam" id="PF03178"/>
    </source>
</evidence>
<dbReference type="GO" id="GO:0005634">
    <property type="term" value="C:nucleus"/>
    <property type="evidence" value="ECO:0007669"/>
    <property type="project" value="InterPro"/>
</dbReference>
<dbReference type="Pfam" id="PF23726">
    <property type="entry name" value="Beta-prop_RSE1_2nd"/>
    <property type="match status" value="1"/>
</dbReference>
<dbReference type="AlphaFoldDB" id="A0A915D8A9"/>
<proteinExistence type="predicted"/>
<dbReference type="GO" id="GO:0003676">
    <property type="term" value="F:nucleic acid binding"/>
    <property type="evidence" value="ECO:0007669"/>
    <property type="project" value="InterPro"/>
</dbReference>
<protein>
    <submittedName>
        <fullName evidence="4">DNA damage-binding protein 1</fullName>
    </submittedName>
</protein>
<evidence type="ECO:0000313" key="3">
    <source>
        <dbReference type="Proteomes" id="UP000887574"/>
    </source>
</evidence>
<dbReference type="Gene3D" id="1.10.150.910">
    <property type="match status" value="1"/>
</dbReference>
<evidence type="ECO:0000259" key="2">
    <source>
        <dbReference type="Pfam" id="PF23726"/>
    </source>
</evidence>
<dbReference type="Pfam" id="PF03178">
    <property type="entry name" value="CPSF_A"/>
    <property type="match status" value="1"/>
</dbReference>
<dbReference type="InterPro" id="IPR015943">
    <property type="entry name" value="WD40/YVTN_repeat-like_dom_sf"/>
</dbReference>
<dbReference type="PANTHER" id="PTHR10644">
    <property type="entry name" value="DNA REPAIR/RNA PROCESSING CPSF FAMILY"/>
    <property type="match status" value="1"/>
</dbReference>
<dbReference type="InterPro" id="IPR058543">
    <property type="entry name" value="Beta-prop_RSE1/DDB1/CPSF1_2nd"/>
</dbReference>
<name>A0A915D8A9_9BILA</name>
<organism evidence="3 4">
    <name type="scientific">Ditylenchus dipsaci</name>
    <dbReference type="NCBI Taxonomy" id="166011"/>
    <lineage>
        <taxon>Eukaryota</taxon>
        <taxon>Metazoa</taxon>
        <taxon>Ecdysozoa</taxon>
        <taxon>Nematoda</taxon>
        <taxon>Chromadorea</taxon>
        <taxon>Rhabditida</taxon>
        <taxon>Tylenchina</taxon>
        <taxon>Tylenchomorpha</taxon>
        <taxon>Sphaerularioidea</taxon>
        <taxon>Anguinidae</taxon>
        <taxon>Anguininae</taxon>
        <taxon>Ditylenchus</taxon>
    </lineage>
</organism>
<feature type="domain" description="RSE1/DDB1/CPSF1 second beta-propeller" evidence="2">
    <location>
        <begin position="3"/>
        <end position="274"/>
    </location>
</feature>
<evidence type="ECO:0000313" key="4">
    <source>
        <dbReference type="WBParaSite" id="jg16794"/>
    </source>
</evidence>
<sequence length="966" mass="106189">MLDNYLVVSFSQATHLLLLDGEEMEDTQINGFELSQATLWAGNMSCGGILQVNPSSVGLILVGAGDVNAREIRWPCPSKILIVLSQCCFRSDCASVRCGAVLLSVEKGSNEIRLTGRLVCREEIACIDLSPIDADIDLFSGTPIEQVEVQVSSCGVLPRSLLIVLMDCDLYLLVGMGNGSVCYYRMNTASGKLTDKKVVTVGTQPVSLRKFASKNSISVYVCCDRPAVVYSSMSKLTFASVNLQIIREVTPLNSEYYKRSFVMADDSRLLIGTMDSVQKLHIRRVTLNGNVSRISYQPATNTLAILMSKCSENQPNLGEPESNLPQVKLFDSDLEEVHSVCILDANSFEVQAVFELEEGELGLSLISVDFDHSALPFYCVGTSLLEIGEKSQKGRIILFRAQKGLTGSGKLDVVSACQVSGSVYAIDLLRNKLVCGVGNSLQIFEWDLALNQLQLLSSCHGFTTVAYVKVFENWVLAGDMMRSVSLLTFIDALSIFKHEGRDEGAEWLTACEIVDSSTFLAAESRMNVVCCKKIAFSFENLDGNSLKQIGGYFLGESVNVLRRGSVSENSTISVSAFLMNPVMFGTMDGGFGSIFQIPYDAYSFLLTLQQKIAAESLSCIGLEHNHYRKHCTETRSKESLPFIDGDLLETLLDMPAEVVNRVVKGLKIPETLASRSQEHNAAQTCLALVCCTSAGLDKERCDLVRKLRTFNISADILHQPISSEAQIYSKLELCRQNSISFLLLLMERDEVLVHADESLPVSSLPSSSRSYSSYRIAHKRVSCDEAVKIVVTSAGEEYSNSIVGSLHQLLTPRMTGEAIFVSDIGLAIGSGTSAAANSLANVNINFAMDEKPPHNIRKKNEMQVRNTLSDLLSKLTPKTRVEVFVTDLLPDILRQLSSLLERRFNQTEFRQAFDVIFKQAGKQKSEVDSVLHSLSPFFTTSSGLTTASSVLILWCRPVESFYRVIV</sequence>
<reference evidence="4" key="1">
    <citation type="submission" date="2022-11" db="UniProtKB">
        <authorList>
            <consortium name="WormBaseParasite"/>
        </authorList>
    </citation>
    <scope>IDENTIFICATION</scope>
</reference>
<keyword evidence="3" id="KW-1185">Reference proteome</keyword>
<feature type="domain" description="RSE1/DDB1/CPSF1 C-terminal" evidence="1">
    <location>
        <begin position="339"/>
        <end position="652"/>
    </location>
</feature>
<accession>A0A915D8A9</accession>
<dbReference type="Proteomes" id="UP000887574">
    <property type="component" value="Unplaced"/>
</dbReference>
<dbReference type="Gene3D" id="2.130.10.10">
    <property type="entry name" value="YVTN repeat-like/Quinoprotein amine dehydrogenase"/>
    <property type="match status" value="1"/>
</dbReference>
<dbReference type="InterPro" id="IPR050358">
    <property type="entry name" value="RSE1/DDB1/CFT1"/>
</dbReference>
<dbReference type="InterPro" id="IPR004871">
    <property type="entry name" value="RSE1/DDB1/CPSF1_C"/>
</dbReference>
<dbReference type="WBParaSite" id="jg16794">
    <property type="protein sequence ID" value="jg16794"/>
    <property type="gene ID" value="jg16794"/>
</dbReference>
<dbReference type="SUPFAM" id="SSF50978">
    <property type="entry name" value="WD40 repeat-like"/>
    <property type="match status" value="1"/>
</dbReference>
<dbReference type="InterPro" id="IPR036322">
    <property type="entry name" value="WD40_repeat_dom_sf"/>
</dbReference>